<dbReference type="InterPro" id="IPR028098">
    <property type="entry name" value="Glyco_trans_4-like_N"/>
</dbReference>
<accession>A0A0G0H2Z5</accession>
<dbReference type="Proteomes" id="UP000034471">
    <property type="component" value="Unassembled WGS sequence"/>
</dbReference>
<dbReference type="InterPro" id="IPR001296">
    <property type="entry name" value="Glyco_trans_1"/>
</dbReference>
<dbReference type="SUPFAM" id="SSF53756">
    <property type="entry name" value="UDP-Glycosyltransferase/glycogen phosphorylase"/>
    <property type="match status" value="1"/>
</dbReference>
<proteinExistence type="predicted"/>
<evidence type="ECO:0000313" key="3">
    <source>
        <dbReference type="EMBL" id="KKQ36542.1"/>
    </source>
</evidence>
<dbReference type="EMBL" id="LBTJ01000064">
    <property type="protein sequence ID" value="KKQ36542.1"/>
    <property type="molecule type" value="Genomic_DNA"/>
</dbReference>
<dbReference type="CDD" id="cd03802">
    <property type="entry name" value="GT4_AviGT4-like"/>
    <property type="match status" value="1"/>
</dbReference>
<evidence type="ECO:0000259" key="1">
    <source>
        <dbReference type="Pfam" id="PF00534"/>
    </source>
</evidence>
<feature type="domain" description="Glycosyl transferase family 1" evidence="1">
    <location>
        <begin position="177"/>
        <end position="320"/>
    </location>
</feature>
<evidence type="ECO:0000313" key="4">
    <source>
        <dbReference type="Proteomes" id="UP000034471"/>
    </source>
</evidence>
<dbReference type="Gene3D" id="3.40.50.2000">
    <property type="entry name" value="Glycogen Phosphorylase B"/>
    <property type="match status" value="2"/>
</dbReference>
<name>A0A0G0H2Z5_9BACT</name>
<dbReference type="PANTHER" id="PTHR12526">
    <property type="entry name" value="GLYCOSYLTRANSFERASE"/>
    <property type="match status" value="1"/>
</dbReference>
<protein>
    <submittedName>
        <fullName evidence="3">Glycosyl transferase group 1</fullName>
    </submittedName>
</protein>
<dbReference type="PANTHER" id="PTHR12526:SF595">
    <property type="entry name" value="BLL5217 PROTEIN"/>
    <property type="match status" value="1"/>
</dbReference>
<dbReference type="GO" id="GO:0016757">
    <property type="term" value="F:glycosyltransferase activity"/>
    <property type="evidence" value="ECO:0007669"/>
    <property type="project" value="InterPro"/>
</dbReference>
<dbReference type="AlphaFoldDB" id="A0A0G0H2Z5"/>
<organism evidence="3 4">
    <name type="scientific">Candidatus Roizmanbacteria bacterium GW2011_GWA2_37_7</name>
    <dbReference type="NCBI Taxonomy" id="1618481"/>
    <lineage>
        <taxon>Bacteria</taxon>
        <taxon>Candidatus Roizmaniibacteriota</taxon>
    </lineage>
</organism>
<dbReference type="Pfam" id="PF13439">
    <property type="entry name" value="Glyco_transf_4"/>
    <property type="match status" value="1"/>
</dbReference>
<evidence type="ECO:0000259" key="2">
    <source>
        <dbReference type="Pfam" id="PF13439"/>
    </source>
</evidence>
<feature type="domain" description="Glycosyltransferase subfamily 4-like N-terminal" evidence="2">
    <location>
        <begin position="18"/>
        <end position="172"/>
    </location>
</feature>
<reference evidence="3 4" key="1">
    <citation type="journal article" date="2015" name="Nature">
        <title>rRNA introns, odd ribosomes, and small enigmatic genomes across a large radiation of phyla.</title>
        <authorList>
            <person name="Brown C.T."/>
            <person name="Hug L.A."/>
            <person name="Thomas B.C."/>
            <person name="Sharon I."/>
            <person name="Castelle C.J."/>
            <person name="Singh A."/>
            <person name="Wilkins M.J."/>
            <person name="Williams K.H."/>
            <person name="Banfield J.F."/>
        </authorList>
    </citation>
    <scope>NUCLEOTIDE SEQUENCE [LARGE SCALE GENOMIC DNA]</scope>
</reference>
<dbReference type="STRING" id="1618481.US54_C0064G0010"/>
<keyword evidence="3" id="KW-0808">Transferase</keyword>
<gene>
    <name evidence="3" type="ORF">US54_C0064G0010</name>
</gene>
<dbReference type="Pfam" id="PF00534">
    <property type="entry name" value="Glycos_transf_1"/>
    <property type="match status" value="1"/>
</dbReference>
<sequence length="354" mass="40028">MKIALLSTPWIALPPKGYGGIELVVSNLAEGLVKRNHDVTLFATGDSTSSAKLKFYYPKALGNDLELKKNSYNLLLHIDSFLQFVNLERFDIVHIHVGQISMFLIDSFHSPFVHTIHGAFYSHLIDTSNDIEQKIKTMIRFKHQPIISISNNQRIGLPDLNYVSTVYNGINPSYYHLHKEHENYLCWIGRITKNKGLDTAIRVAKRLNMKLKISGVIDKGDQNYFDTVIKPSIDGNIELIGQIFNQKVKNAFLGKAIACLFPIVWDEPFGLVMVEAMASGTPVIAFNKGSVPEVIEDGRSGFVVETENQMVDAVKKINSIDRSYCHEYAVKKFNIDKMVDGYIDTYTKLIKKQI</sequence>
<comment type="caution">
    <text evidence="3">The sequence shown here is derived from an EMBL/GenBank/DDBJ whole genome shotgun (WGS) entry which is preliminary data.</text>
</comment>
<dbReference type="PATRIC" id="fig|1618481.3.peg.981"/>